<evidence type="ECO:0000313" key="11">
    <source>
        <dbReference type="EMBL" id="ATG53885.1"/>
    </source>
</evidence>
<gene>
    <name evidence="11" type="ORF">CFK41_03145</name>
</gene>
<dbReference type="AlphaFoldDB" id="A0A291GUI7"/>
<proteinExistence type="inferred from homology"/>
<feature type="domain" description="Tetrapyrrole biosynthesis uroporphyrinogen III synthase" evidence="10">
    <location>
        <begin position="25"/>
        <end position="234"/>
    </location>
</feature>
<evidence type="ECO:0000256" key="4">
    <source>
        <dbReference type="ARBA" id="ARBA00023239"/>
    </source>
</evidence>
<evidence type="ECO:0000256" key="2">
    <source>
        <dbReference type="ARBA" id="ARBA00008133"/>
    </source>
</evidence>
<dbReference type="SUPFAM" id="SSF69618">
    <property type="entry name" value="HemD-like"/>
    <property type="match status" value="1"/>
</dbReference>
<accession>A0A291GUI7</accession>
<dbReference type="Proteomes" id="UP000217889">
    <property type="component" value="Chromosome"/>
</dbReference>
<dbReference type="Pfam" id="PF02602">
    <property type="entry name" value="HEM4"/>
    <property type="match status" value="1"/>
</dbReference>
<dbReference type="PANTHER" id="PTHR38042">
    <property type="entry name" value="UROPORPHYRINOGEN-III SYNTHASE, CHLOROPLASTIC"/>
    <property type="match status" value="1"/>
</dbReference>
<evidence type="ECO:0000256" key="5">
    <source>
        <dbReference type="ARBA" id="ARBA00023244"/>
    </source>
</evidence>
<evidence type="ECO:0000259" key="10">
    <source>
        <dbReference type="Pfam" id="PF02602"/>
    </source>
</evidence>
<name>A0A291GUI7_9MICO</name>
<keyword evidence="12" id="KW-1185">Reference proteome</keyword>
<sequence>MSTAPAAPRPVLVARPAGRGAALLDLLHGAGIPAEHHPLIHLVPESDEALTAVRSLVTGGGCTHLVVTSRTVAEVLGHFEVPERTAVVAVGAGTAQALREVGILPSLVAGGTGAALVEQMPPAPEGATVLFPASAAAARTVPDGLRAKGYRVHEISVYRPEPVEPPVEVAVGLATGGYGALVLTSPLIARRAAGHGVHASTPIVSIGAPTSAAVHAAGLPLAAQAEEPTDAALVRAIQKVLAAAPGTALPHTPAPDLPKEIR</sequence>
<dbReference type="InterPro" id="IPR039793">
    <property type="entry name" value="UROS/Hem4"/>
</dbReference>
<evidence type="ECO:0000256" key="3">
    <source>
        <dbReference type="ARBA" id="ARBA00013109"/>
    </source>
</evidence>
<keyword evidence="4 9" id="KW-0456">Lyase</keyword>
<organism evidence="11 12">
    <name type="scientific">Brachybacterium ginsengisoli</name>
    <dbReference type="NCBI Taxonomy" id="1331682"/>
    <lineage>
        <taxon>Bacteria</taxon>
        <taxon>Bacillati</taxon>
        <taxon>Actinomycetota</taxon>
        <taxon>Actinomycetes</taxon>
        <taxon>Micrococcales</taxon>
        <taxon>Dermabacteraceae</taxon>
        <taxon>Brachybacterium</taxon>
    </lineage>
</organism>
<dbReference type="GO" id="GO:0006782">
    <property type="term" value="P:protoporphyrinogen IX biosynthetic process"/>
    <property type="evidence" value="ECO:0007669"/>
    <property type="project" value="UniProtKB-UniRule"/>
</dbReference>
<dbReference type="PANTHER" id="PTHR38042:SF1">
    <property type="entry name" value="UROPORPHYRINOGEN-III SYNTHASE, CHLOROPLASTIC"/>
    <property type="match status" value="1"/>
</dbReference>
<dbReference type="EC" id="4.2.1.75" evidence="3 9"/>
<dbReference type="UniPathway" id="UPA00251">
    <property type="reaction ID" value="UER00320"/>
</dbReference>
<dbReference type="GO" id="GO:0004852">
    <property type="term" value="F:uroporphyrinogen-III synthase activity"/>
    <property type="evidence" value="ECO:0007669"/>
    <property type="project" value="UniProtKB-UniRule"/>
</dbReference>
<evidence type="ECO:0000256" key="8">
    <source>
        <dbReference type="ARBA" id="ARBA00048617"/>
    </source>
</evidence>
<evidence type="ECO:0000256" key="7">
    <source>
        <dbReference type="ARBA" id="ARBA00040167"/>
    </source>
</evidence>
<comment type="similarity">
    <text evidence="2 9">Belongs to the uroporphyrinogen-III synthase family.</text>
</comment>
<dbReference type="InterPro" id="IPR003754">
    <property type="entry name" value="4pyrrol_synth_uPrphyn_synth"/>
</dbReference>
<reference evidence="11 12" key="1">
    <citation type="journal article" date="2014" name="Int. J. Syst. Evol. Microbiol.">
        <title>Brachybacterium ginsengisoli sp. nov., isolated from soil of a ginseng field.</title>
        <authorList>
            <person name="Hoang V.A."/>
            <person name="Kim Y.J."/>
            <person name="Nguyen N.L."/>
            <person name="Yang D.C."/>
        </authorList>
    </citation>
    <scope>NUCLEOTIDE SEQUENCE [LARGE SCALE GENOMIC DNA]</scope>
    <source>
        <strain evidence="11 12">DCY80</strain>
    </source>
</reference>
<dbReference type="RefSeq" id="WP_096798364.1">
    <property type="nucleotide sequence ID" value="NZ_CP023564.1"/>
</dbReference>
<evidence type="ECO:0000256" key="1">
    <source>
        <dbReference type="ARBA" id="ARBA00004772"/>
    </source>
</evidence>
<keyword evidence="5 9" id="KW-0627">Porphyrin biosynthesis</keyword>
<evidence type="ECO:0000256" key="6">
    <source>
        <dbReference type="ARBA" id="ARBA00037589"/>
    </source>
</evidence>
<comment type="function">
    <text evidence="6 9">Catalyzes cyclization of the linear tetrapyrrole, hydroxymethylbilane, to the macrocyclic uroporphyrinogen III.</text>
</comment>
<dbReference type="KEGG" id="bgg:CFK41_03145"/>
<evidence type="ECO:0000313" key="12">
    <source>
        <dbReference type="Proteomes" id="UP000217889"/>
    </source>
</evidence>
<dbReference type="CDD" id="cd06578">
    <property type="entry name" value="HemD"/>
    <property type="match status" value="1"/>
</dbReference>
<comment type="pathway">
    <text evidence="1 9">Porphyrin-containing compound metabolism; protoporphyrin-IX biosynthesis; coproporphyrinogen-III from 5-aminolevulinate: step 3/4.</text>
</comment>
<protein>
    <recommendedName>
        <fullName evidence="7 9">Uroporphyrinogen-III synthase</fullName>
        <ecNumber evidence="3 9">4.2.1.75</ecNumber>
    </recommendedName>
</protein>
<dbReference type="Gene3D" id="3.40.50.10090">
    <property type="match status" value="2"/>
</dbReference>
<dbReference type="OrthoDB" id="4793174at2"/>
<comment type="catalytic activity">
    <reaction evidence="8 9">
        <text>hydroxymethylbilane = uroporphyrinogen III + H2O</text>
        <dbReference type="Rhea" id="RHEA:18965"/>
        <dbReference type="ChEBI" id="CHEBI:15377"/>
        <dbReference type="ChEBI" id="CHEBI:57308"/>
        <dbReference type="ChEBI" id="CHEBI:57845"/>
        <dbReference type="EC" id="4.2.1.75"/>
    </reaction>
</comment>
<dbReference type="InterPro" id="IPR036108">
    <property type="entry name" value="4pyrrol_syn_uPrphyn_synt_sf"/>
</dbReference>
<dbReference type="EMBL" id="CP023564">
    <property type="protein sequence ID" value="ATG53885.1"/>
    <property type="molecule type" value="Genomic_DNA"/>
</dbReference>
<evidence type="ECO:0000256" key="9">
    <source>
        <dbReference type="RuleBase" id="RU366031"/>
    </source>
</evidence>
<dbReference type="GO" id="GO:0006780">
    <property type="term" value="P:uroporphyrinogen III biosynthetic process"/>
    <property type="evidence" value="ECO:0007669"/>
    <property type="project" value="UniProtKB-UniRule"/>
</dbReference>